<keyword evidence="2" id="KW-1185">Reference proteome</keyword>
<proteinExistence type="predicted"/>
<gene>
    <name evidence="1" type="ORF">E2C01_022793</name>
</gene>
<accession>A0A5B7E6B9</accession>
<protein>
    <submittedName>
        <fullName evidence="1">Uncharacterized protein</fullName>
    </submittedName>
</protein>
<organism evidence="1 2">
    <name type="scientific">Portunus trituberculatus</name>
    <name type="common">Swimming crab</name>
    <name type="synonym">Neptunus trituberculatus</name>
    <dbReference type="NCBI Taxonomy" id="210409"/>
    <lineage>
        <taxon>Eukaryota</taxon>
        <taxon>Metazoa</taxon>
        <taxon>Ecdysozoa</taxon>
        <taxon>Arthropoda</taxon>
        <taxon>Crustacea</taxon>
        <taxon>Multicrustacea</taxon>
        <taxon>Malacostraca</taxon>
        <taxon>Eumalacostraca</taxon>
        <taxon>Eucarida</taxon>
        <taxon>Decapoda</taxon>
        <taxon>Pleocyemata</taxon>
        <taxon>Brachyura</taxon>
        <taxon>Eubrachyura</taxon>
        <taxon>Portunoidea</taxon>
        <taxon>Portunidae</taxon>
        <taxon>Portuninae</taxon>
        <taxon>Portunus</taxon>
    </lineage>
</organism>
<dbReference type="EMBL" id="VSRR010002091">
    <property type="protein sequence ID" value="MPC29552.1"/>
    <property type="molecule type" value="Genomic_DNA"/>
</dbReference>
<reference evidence="1 2" key="1">
    <citation type="submission" date="2019-05" db="EMBL/GenBank/DDBJ databases">
        <title>Another draft genome of Portunus trituberculatus and its Hox gene families provides insights of decapod evolution.</title>
        <authorList>
            <person name="Jeong J.-H."/>
            <person name="Song I."/>
            <person name="Kim S."/>
            <person name="Choi T."/>
            <person name="Kim D."/>
            <person name="Ryu S."/>
            <person name="Kim W."/>
        </authorList>
    </citation>
    <scope>NUCLEOTIDE SEQUENCE [LARGE SCALE GENOMIC DNA]</scope>
    <source>
        <tissue evidence="1">Muscle</tissue>
    </source>
</reference>
<comment type="caution">
    <text evidence="1">The sequence shown here is derived from an EMBL/GenBank/DDBJ whole genome shotgun (WGS) entry which is preliminary data.</text>
</comment>
<evidence type="ECO:0000313" key="1">
    <source>
        <dbReference type="EMBL" id="MPC29552.1"/>
    </source>
</evidence>
<dbReference type="AlphaFoldDB" id="A0A5B7E6B9"/>
<sequence length="82" mass="8514">MSPITTKLVQGRGCVAGTRLVYQSVRHSRSKTLALDFPGAAATQGKGDAAANLERCGAWRAAERGGLSSGVAGSRVLTVRTR</sequence>
<dbReference type="Proteomes" id="UP000324222">
    <property type="component" value="Unassembled WGS sequence"/>
</dbReference>
<name>A0A5B7E6B9_PORTR</name>
<evidence type="ECO:0000313" key="2">
    <source>
        <dbReference type="Proteomes" id="UP000324222"/>
    </source>
</evidence>